<comment type="caution">
    <text evidence="5">The sequence shown here is derived from an EMBL/GenBank/DDBJ whole genome shotgun (WGS) entry which is preliminary data.</text>
</comment>
<dbReference type="GO" id="GO:0003677">
    <property type="term" value="F:DNA binding"/>
    <property type="evidence" value="ECO:0007669"/>
    <property type="project" value="UniProtKB-KW"/>
</dbReference>
<dbReference type="GO" id="GO:0003700">
    <property type="term" value="F:DNA-binding transcription factor activity"/>
    <property type="evidence" value="ECO:0007669"/>
    <property type="project" value="InterPro"/>
</dbReference>
<feature type="domain" description="HTH merR-type" evidence="4">
    <location>
        <begin position="23"/>
        <end position="92"/>
    </location>
</feature>
<dbReference type="InterPro" id="IPR009061">
    <property type="entry name" value="DNA-bd_dom_put_sf"/>
</dbReference>
<dbReference type="SUPFAM" id="SSF46955">
    <property type="entry name" value="Putative DNA-binding domain"/>
    <property type="match status" value="1"/>
</dbReference>
<gene>
    <name evidence="5" type="ORF">IV02_17365</name>
</gene>
<accession>A0A085V4K0</accession>
<dbReference type="SMART" id="SM00422">
    <property type="entry name" value="HTH_MERR"/>
    <property type="match status" value="1"/>
</dbReference>
<keyword evidence="1" id="KW-0805">Transcription regulation</keyword>
<sequence>MTESLTGRSVSSGLKQDLKQEELFPIREVSRMTGINPVTLRAWERRYGLIQPTRTESGHRLYSQADIDEVRSILGWIERGVAVSKVSKILAKTQAARIQAVAPESDIALGEWGEWQSQVRQAAGSFDERRLEQLYGQVFSSYPMTVVFQDILLPVWRELLLHHDRFGQVSEWLFLDSFLRARALQRQQLSNGLTEKKVVLAGLPGQCRELELWVAGLLLGSPDFDIQVLALGQPLEELTLVCGKVRPLAVVLFTNHPPALDLPRRLKRLALALDCPLVLAGEGADLAQESLDGSPVACIGSEGGFMQRRLRQFIEGHLDT</sequence>
<dbReference type="Gene3D" id="3.40.50.280">
    <property type="entry name" value="Cobalamin-binding domain"/>
    <property type="match status" value="1"/>
</dbReference>
<evidence type="ECO:0000313" key="6">
    <source>
        <dbReference type="Proteomes" id="UP000028643"/>
    </source>
</evidence>
<proteinExistence type="predicted"/>
<dbReference type="RefSeq" id="WP_020294429.1">
    <property type="nucleotide sequence ID" value="NZ_JPQT01000111.1"/>
</dbReference>
<reference evidence="5 6" key="1">
    <citation type="submission" date="2014-07" db="EMBL/GenBank/DDBJ databases">
        <title>Draft Genome Sequences of Environmental Pseudomonas syringae strains.</title>
        <authorList>
            <person name="Baltrus D.A."/>
            <person name="Berge O."/>
            <person name="Morris C."/>
        </authorList>
    </citation>
    <scope>NUCLEOTIDE SEQUENCE [LARGE SCALE GENOMIC DNA]</scope>
    <source>
        <strain evidence="5 6">CEB003</strain>
    </source>
</reference>
<protein>
    <submittedName>
        <fullName evidence="5">MerR family transcriptional regulator</fullName>
    </submittedName>
</protein>
<dbReference type="PANTHER" id="PTHR30204">
    <property type="entry name" value="REDOX-CYCLING DRUG-SENSING TRANSCRIPTIONAL ACTIVATOR SOXR"/>
    <property type="match status" value="1"/>
</dbReference>
<keyword evidence="2" id="KW-0238">DNA-binding</keyword>
<evidence type="ECO:0000256" key="1">
    <source>
        <dbReference type="ARBA" id="ARBA00023015"/>
    </source>
</evidence>
<evidence type="ECO:0000256" key="3">
    <source>
        <dbReference type="ARBA" id="ARBA00023163"/>
    </source>
</evidence>
<evidence type="ECO:0000259" key="4">
    <source>
        <dbReference type="PROSITE" id="PS50937"/>
    </source>
</evidence>
<dbReference type="AlphaFoldDB" id="A0A085V4K0"/>
<dbReference type="EMBL" id="JPQT01000111">
    <property type="protein sequence ID" value="KFE50363.1"/>
    <property type="molecule type" value="Genomic_DNA"/>
</dbReference>
<dbReference type="InterPro" id="IPR000551">
    <property type="entry name" value="MerR-type_HTH_dom"/>
</dbReference>
<dbReference type="InterPro" id="IPR047057">
    <property type="entry name" value="MerR_fam"/>
</dbReference>
<dbReference type="CDD" id="cd01104">
    <property type="entry name" value="HTH_MlrA-CarA"/>
    <property type="match status" value="1"/>
</dbReference>
<dbReference type="Gene3D" id="1.10.1660.10">
    <property type="match status" value="1"/>
</dbReference>
<name>A0A085V4K0_PSESX</name>
<dbReference type="PANTHER" id="PTHR30204:SF67">
    <property type="entry name" value="HTH-TYPE TRANSCRIPTIONAL REGULATOR MLRA-RELATED"/>
    <property type="match status" value="1"/>
</dbReference>
<evidence type="ECO:0000313" key="5">
    <source>
        <dbReference type="EMBL" id="KFE50363.1"/>
    </source>
</evidence>
<dbReference type="Pfam" id="PF13411">
    <property type="entry name" value="MerR_1"/>
    <property type="match status" value="1"/>
</dbReference>
<dbReference type="PATRIC" id="fig|317.174.peg.3551"/>
<keyword evidence="3" id="KW-0804">Transcription</keyword>
<organism evidence="5 6">
    <name type="scientific">Pseudomonas syringae</name>
    <dbReference type="NCBI Taxonomy" id="317"/>
    <lineage>
        <taxon>Bacteria</taxon>
        <taxon>Pseudomonadati</taxon>
        <taxon>Pseudomonadota</taxon>
        <taxon>Gammaproteobacteria</taxon>
        <taxon>Pseudomonadales</taxon>
        <taxon>Pseudomonadaceae</taxon>
        <taxon>Pseudomonas</taxon>
    </lineage>
</organism>
<dbReference type="PROSITE" id="PS50937">
    <property type="entry name" value="HTH_MERR_2"/>
    <property type="match status" value="1"/>
</dbReference>
<evidence type="ECO:0000256" key="2">
    <source>
        <dbReference type="ARBA" id="ARBA00023125"/>
    </source>
</evidence>
<dbReference type="Proteomes" id="UP000028643">
    <property type="component" value="Unassembled WGS sequence"/>
</dbReference>